<protein>
    <recommendedName>
        <fullName evidence="2">YcxB-like C-terminal domain-containing protein</fullName>
    </recommendedName>
</protein>
<keyword evidence="1" id="KW-0472">Membrane</keyword>
<keyword evidence="4" id="KW-1185">Reference proteome</keyword>
<evidence type="ECO:0000256" key="1">
    <source>
        <dbReference type="SAM" id="Phobius"/>
    </source>
</evidence>
<evidence type="ECO:0000259" key="2">
    <source>
        <dbReference type="Pfam" id="PF14317"/>
    </source>
</evidence>
<name>A0A1V9FQJ7_9BACT</name>
<feature type="domain" description="YcxB-like C-terminal" evidence="2">
    <location>
        <begin position="115"/>
        <end position="171"/>
    </location>
</feature>
<organism evidence="3 4">
    <name type="scientific">Niastella vici</name>
    <dbReference type="NCBI Taxonomy" id="1703345"/>
    <lineage>
        <taxon>Bacteria</taxon>
        <taxon>Pseudomonadati</taxon>
        <taxon>Bacteroidota</taxon>
        <taxon>Chitinophagia</taxon>
        <taxon>Chitinophagales</taxon>
        <taxon>Chitinophagaceae</taxon>
        <taxon>Niastella</taxon>
    </lineage>
</organism>
<dbReference type="Pfam" id="PF14317">
    <property type="entry name" value="YcxB"/>
    <property type="match status" value="1"/>
</dbReference>
<sequence>MFVATINDAMQNTITVRQQLTYKEFLNAMLYAFFISRRVRRYFGFMLIISCASNLLGFLTTSKFSFTLQDAAFIVFFIGSLALAGMLALLIITWWVYQKRPDLFNNVLYQFSHWGITREGPNTNFSKPWREIDRFRESKQFFLIYVSRFDVHIIQKKMIGDVERINIFRSMLEANVGGK</sequence>
<reference evidence="3 4" key="1">
    <citation type="submission" date="2016-03" db="EMBL/GenBank/DDBJ databases">
        <title>Niastella vici sp. nov., isolated from farmland soil.</title>
        <authorList>
            <person name="Chen L."/>
            <person name="Wang D."/>
            <person name="Yang S."/>
            <person name="Wang G."/>
        </authorList>
    </citation>
    <scope>NUCLEOTIDE SEQUENCE [LARGE SCALE GENOMIC DNA]</scope>
    <source>
        <strain evidence="3 4">DJ57</strain>
    </source>
</reference>
<accession>A0A1V9FQJ7</accession>
<dbReference type="AlphaFoldDB" id="A0A1V9FQJ7"/>
<dbReference type="InterPro" id="IPR025588">
    <property type="entry name" value="YcxB-like_C"/>
</dbReference>
<proteinExistence type="predicted"/>
<evidence type="ECO:0000313" key="3">
    <source>
        <dbReference type="EMBL" id="OQP60645.1"/>
    </source>
</evidence>
<gene>
    <name evidence="3" type="ORF">A3860_32100</name>
</gene>
<evidence type="ECO:0000313" key="4">
    <source>
        <dbReference type="Proteomes" id="UP000192796"/>
    </source>
</evidence>
<keyword evidence="1" id="KW-1133">Transmembrane helix</keyword>
<feature type="transmembrane region" description="Helical" evidence="1">
    <location>
        <begin position="42"/>
        <end position="59"/>
    </location>
</feature>
<comment type="caution">
    <text evidence="3">The sequence shown here is derived from an EMBL/GenBank/DDBJ whole genome shotgun (WGS) entry which is preliminary data.</text>
</comment>
<feature type="transmembrane region" description="Helical" evidence="1">
    <location>
        <begin position="71"/>
        <end position="97"/>
    </location>
</feature>
<dbReference type="EMBL" id="LVYD01000059">
    <property type="protein sequence ID" value="OQP60645.1"/>
    <property type="molecule type" value="Genomic_DNA"/>
</dbReference>
<keyword evidence="1" id="KW-0812">Transmembrane</keyword>
<dbReference type="Proteomes" id="UP000192796">
    <property type="component" value="Unassembled WGS sequence"/>
</dbReference>